<gene>
    <name evidence="1" type="ORF">GGD50_005832</name>
</gene>
<name>A0A7W8XX56_9HYPH</name>
<sequence>MPALAARMLELAPGIKLRMTPFGNDLAETGIVSGTTAMVLGRIVDPPDNLVVQHLMDDGLACVVRREVARLF</sequence>
<comment type="caution">
    <text evidence="1">The sequence shown here is derived from an EMBL/GenBank/DDBJ whole genome shotgun (WGS) entry which is preliminary data.</text>
</comment>
<protein>
    <submittedName>
        <fullName evidence="1">DNA-binding transcriptional LysR family regulator</fullName>
    </submittedName>
</protein>
<keyword evidence="2" id="KW-1185">Reference proteome</keyword>
<reference evidence="1 2" key="1">
    <citation type="submission" date="2020-08" db="EMBL/GenBank/DDBJ databases">
        <title>Genomic Encyclopedia of Type Strains, Phase IV (KMG-V): Genome sequencing to study the core and pangenomes of soil and plant-associated prokaryotes.</title>
        <authorList>
            <person name="Whitman W."/>
        </authorList>
    </citation>
    <scope>NUCLEOTIDE SEQUENCE [LARGE SCALE GENOMIC DNA]</scope>
    <source>
        <strain evidence="1 2">SEMIA 4064</strain>
    </source>
</reference>
<dbReference type="GO" id="GO:0003677">
    <property type="term" value="F:DNA binding"/>
    <property type="evidence" value="ECO:0007669"/>
    <property type="project" value="UniProtKB-KW"/>
</dbReference>
<dbReference type="AlphaFoldDB" id="A0A7W8XX56"/>
<dbReference type="Gene3D" id="3.40.190.10">
    <property type="entry name" value="Periplasmic binding protein-like II"/>
    <property type="match status" value="1"/>
</dbReference>
<evidence type="ECO:0000313" key="2">
    <source>
        <dbReference type="Proteomes" id="UP000549882"/>
    </source>
</evidence>
<keyword evidence="1" id="KW-0238">DNA-binding</keyword>
<evidence type="ECO:0000313" key="1">
    <source>
        <dbReference type="EMBL" id="MBB5577181.1"/>
    </source>
</evidence>
<proteinExistence type="predicted"/>
<dbReference type="EMBL" id="JACHBI010000017">
    <property type="protein sequence ID" value="MBB5577181.1"/>
    <property type="molecule type" value="Genomic_DNA"/>
</dbReference>
<dbReference type="SUPFAM" id="SSF53850">
    <property type="entry name" value="Periplasmic binding protein-like II"/>
    <property type="match status" value="1"/>
</dbReference>
<organism evidence="1 2">
    <name type="scientific">Rhizobium paranaense</name>
    <dbReference type="NCBI Taxonomy" id="1650438"/>
    <lineage>
        <taxon>Bacteria</taxon>
        <taxon>Pseudomonadati</taxon>
        <taxon>Pseudomonadota</taxon>
        <taxon>Alphaproteobacteria</taxon>
        <taxon>Hyphomicrobiales</taxon>
        <taxon>Rhizobiaceae</taxon>
        <taxon>Rhizobium/Agrobacterium group</taxon>
        <taxon>Rhizobium</taxon>
    </lineage>
</organism>
<accession>A0A7W8XX56</accession>
<dbReference type="Proteomes" id="UP000549882">
    <property type="component" value="Unassembled WGS sequence"/>
</dbReference>